<feature type="compositionally biased region" description="Basic and acidic residues" evidence="1">
    <location>
        <begin position="156"/>
        <end position="167"/>
    </location>
</feature>
<sequence>MMGQGGWRVSPLPPACGTTPDGVRPLWIGIRTLRIGALLNVSAVPSVAMKGYYAMNDYNAVKSAVNETATLNTTGTSYLGRRVALENACDEYVSWCGASLGPCCEVNELSDVSGDIANYTLSGPHANAAGFACQHHLDELSTRSVYENFGRGKQTRKQEDREVRRDPPTLPDSPVLDGDRVESAESETNTKGGLAQAKDSCRMMGPIDHKGKLLQSASNLNLSTLNDDAVLAHTERVVAVTENASDVVGHAKLEHMLIRLLTEERSAKSPVLLMRDCSHPRN</sequence>
<evidence type="ECO:0000256" key="1">
    <source>
        <dbReference type="SAM" id="MobiDB-lite"/>
    </source>
</evidence>
<organism evidence="2 3">
    <name type="scientific">Phytophthora fragariaefolia</name>
    <dbReference type="NCBI Taxonomy" id="1490495"/>
    <lineage>
        <taxon>Eukaryota</taxon>
        <taxon>Sar</taxon>
        <taxon>Stramenopiles</taxon>
        <taxon>Oomycota</taxon>
        <taxon>Peronosporomycetes</taxon>
        <taxon>Peronosporales</taxon>
        <taxon>Peronosporaceae</taxon>
        <taxon>Phytophthora</taxon>
    </lineage>
</organism>
<gene>
    <name evidence="2" type="ORF">Pfra01_002935300</name>
</gene>
<evidence type="ECO:0000313" key="3">
    <source>
        <dbReference type="Proteomes" id="UP001165121"/>
    </source>
</evidence>
<feature type="region of interest" description="Disordered" evidence="1">
    <location>
        <begin position="148"/>
        <end position="200"/>
    </location>
</feature>
<keyword evidence="3" id="KW-1185">Reference proteome</keyword>
<name>A0A9W6YLI4_9STRA</name>
<comment type="caution">
    <text evidence="2">The sequence shown here is derived from an EMBL/GenBank/DDBJ whole genome shotgun (WGS) entry which is preliminary data.</text>
</comment>
<dbReference type="AlphaFoldDB" id="A0A9W6YLI4"/>
<proteinExistence type="predicted"/>
<dbReference type="Proteomes" id="UP001165121">
    <property type="component" value="Unassembled WGS sequence"/>
</dbReference>
<dbReference type="EMBL" id="BSXT01018867">
    <property type="protein sequence ID" value="GMG15133.1"/>
    <property type="molecule type" value="Genomic_DNA"/>
</dbReference>
<evidence type="ECO:0000313" key="2">
    <source>
        <dbReference type="EMBL" id="GMG15133.1"/>
    </source>
</evidence>
<protein>
    <submittedName>
        <fullName evidence="2">Unnamed protein product</fullName>
    </submittedName>
</protein>
<accession>A0A9W6YLI4</accession>
<reference evidence="2" key="1">
    <citation type="submission" date="2023-04" db="EMBL/GenBank/DDBJ databases">
        <title>Phytophthora fragariaefolia NBRC 109709.</title>
        <authorList>
            <person name="Ichikawa N."/>
            <person name="Sato H."/>
            <person name="Tonouchi N."/>
        </authorList>
    </citation>
    <scope>NUCLEOTIDE SEQUENCE</scope>
    <source>
        <strain evidence="2">NBRC 109709</strain>
    </source>
</reference>